<comment type="subcellular location">
    <subcellularLocation>
        <location evidence="1">Virion</location>
    </subcellularLocation>
</comment>
<dbReference type="RefSeq" id="XP_070645646.1">
    <property type="nucleotide sequence ID" value="XM_070789545.1"/>
</dbReference>
<dbReference type="PANTHER" id="PTHR34313:SF2">
    <property type="entry name" value="ENDOGENOUS RETROVIRUS GROUP K MEMBER 21 ENV POLYPROTEIN-LIKE"/>
    <property type="match status" value="1"/>
</dbReference>
<protein>
    <submittedName>
        <fullName evidence="4">Endogenous retrovirus group K member 25 Env polyprotein-like</fullName>
    </submittedName>
</protein>
<evidence type="ECO:0000259" key="2">
    <source>
        <dbReference type="Pfam" id="PF13804"/>
    </source>
</evidence>
<gene>
    <name evidence="4" type="primary">LOC139183146</name>
</gene>
<dbReference type="PANTHER" id="PTHR34313">
    <property type="entry name" value="ENDOGENOUS RETROVIRUS GROUP K MEMBER 113 ENV POLYPROTEIN-RELATED"/>
    <property type="match status" value="1"/>
</dbReference>
<keyword evidence="3" id="KW-1185">Reference proteome</keyword>
<dbReference type="Proteomes" id="UP001652663">
    <property type="component" value="Chromosome 5"/>
</dbReference>
<reference evidence="4" key="1">
    <citation type="submission" date="2025-08" db="UniProtKB">
        <authorList>
            <consortium name="RefSeq"/>
        </authorList>
    </citation>
    <scope>IDENTIFICATION</scope>
    <source>
        <tissue evidence="4">Blood</tissue>
    </source>
</reference>
<proteinExistence type="predicted"/>
<accession>A0ABM4SCX2</accession>
<organism evidence="3 4">
    <name type="scientific">Bos indicus</name>
    <name type="common">Zebu</name>
    <dbReference type="NCBI Taxonomy" id="9915"/>
    <lineage>
        <taxon>Eukaryota</taxon>
        <taxon>Metazoa</taxon>
        <taxon>Chordata</taxon>
        <taxon>Craniata</taxon>
        <taxon>Vertebrata</taxon>
        <taxon>Euteleostomi</taxon>
        <taxon>Mammalia</taxon>
        <taxon>Eutheria</taxon>
        <taxon>Laurasiatheria</taxon>
        <taxon>Artiodactyla</taxon>
        <taxon>Ruminantia</taxon>
        <taxon>Pecora</taxon>
        <taxon>Bovidae</taxon>
        <taxon>Bovinae</taxon>
        <taxon>Bos</taxon>
    </lineage>
</organism>
<evidence type="ECO:0000256" key="1">
    <source>
        <dbReference type="ARBA" id="ARBA00004328"/>
    </source>
</evidence>
<evidence type="ECO:0000313" key="4">
    <source>
        <dbReference type="RefSeq" id="XP_070645646.1"/>
    </source>
</evidence>
<name>A0ABM4SCX2_BOSIN</name>
<dbReference type="InterPro" id="IPR051255">
    <property type="entry name" value="Retroviral_env_glycoprotein"/>
</dbReference>
<evidence type="ECO:0000313" key="3">
    <source>
        <dbReference type="Proteomes" id="UP001652663"/>
    </source>
</evidence>
<dbReference type="GeneID" id="139183146"/>
<sequence length="308" mass="35570">MALSLQMEKKSGFPFAMSITKKDPKTRLPWQVMKLTRRVSSMTLKEPVKKRHCLNPYLMWAQVKNMTRQAEQTLKNTGTPMTPDKLFLAMLTVLSCSSGVSVEYIYWTYIPNPPLLSIVDWVDKAPMVFTNDSLHFPAPWSTQGSIHEEDEGKEINVSIGFKTLPICLGVHSLCMTIFTQWWAYSVHNVSAYSIGIFATASFLLNGSERHYPGQIANYTDSLFQPAELICDAVSWRKKQSVQPLYWSNCWEQFKKVSIKQQNQFIFKFMDWGPHGLFVNCSEEQEKNHSYSWYHRVNTWGFCKSNIGF</sequence>
<dbReference type="Pfam" id="PF13804">
    <property type="entry name" value="HERV-K_env_2"/>
    <property type="match status" value="1"/>
</dbReference>
<feature type="domain" description="Retro-transcribing virus envelope glycoprotein" evidence="2">
    <location>
        <begin position="119"/>
        <end position="283"/>
    </location>
</feature>
<dbReference type="InterPro" id="IPR029104">
    <property type="entry name" value="HERV-K_env"/>
</dbReference>